<protein>
    <submittedName>
        <fullName evidence="1">Uncharacterized protein</fullName>
    </submittedName>
</protein>
<dbReference type="Proteomes" id="UP000694892">
    <property type="component" value="Chromosome 4S"/>
</dbReference>
<dbReference type="AlphaFoldDB" id="A0A974D0M8"/>
<reference evidence="2" key="1">
    <citation type="journal article" date="2016" name="Nature">
        <title>Genome evolution in the allotetraploid frog Xenopus laevis.</title>
        <authorList>
            <person name="Session A.M."/>
            <person name="Uno Y."/>
            <person name="Kwon T."/>
            <person name="Chapman J.A."/>
            <person name="Toyoda A."/>
            <person name="Takahashi S."/>
            <person name="Fukui A."/>
            <person name="Hikosaka A."/>
            <person name="Suzuki A."/>
            <person name="Kondo M."/>
            <person name="van Heeringen S.J."/>
            <person name="Quigley I."/>
            <person name="Heinz S."/>
            <person name="Ogino H."/>
            <person name="Ochi H."/>
            <person name="Hellsten U."/>
            <person name="Lyons J.B."/>
            <person name="Simakov O."/>
            <person name="Putnam N."/>
            <person name="Stites J."/>
            <person name="Kuroki Y."/>
            <person name="Tanaka T."/>
            <person name="Michiue T."/>
            <person name="Watanabe M."/>
            <person name="Bogdanovic O."/>
            <person name="Lister R."/>
            <person name="Georgiou G."/>
            <person name="Paranjpe S.S."/>
            <person name="van Kruijsbergen I."/>
            <person name="Shu S."/>
            <person name="Carlson J."/>
            <person name="Kinoshita T."/>
            <person name="Ohta Y."/>
            <person name="Mawaribuchi S."/>
            <person name="Jenkins J."/>
            <person name="Grimwood J."/>
            <person name="Schmutz J."/>
            <person name="Mitros T."/>
            <person name="Mozaffari S.V."/>
            <person name="Suzuki Y."/>
            <person name="Haramoto Y."/>
            <person name="Yamamoto T.S."/>
            <person name="Takagi C."/>
            <person name="Heald R."/>
            <person name="Miller K."/>
            <person name="Haudenschild C."/>
            <person name="Kitzman J."/>
            <person name="Nakayama T."/>
            <person name="Izutsu Y."/>
            <person name="Robert J."/>
            <person name="Fortriede J."/>
            <person name="Burns K."/>
            <person name="Lotay V."/>
            <person name="Karimi K."/>
            <person name="Yasuoka Y."/>
            <person name="Dichmann D.S."/>
            <person name="Flajnik M.F."/>
            <person name="Houston D.W."/>
            <person name="Shendure J."/>
            <person name="DuPasquier L."/>
            <person name="Vize P.D."/>
            <person name="Zorn A.M."/>
            <person name="Ito M."/>
            <person name="Marcotte E.M."/>
            <person name="Wallingford J.B."/>
            <person name="Ito Y."/>
            <person name="Asashima M."/>
            <person name="Ueno N."/>
            <person name="Matsuda Y."/>
            <person name="Veenstra G.J."/>
            <person name="Fujiyama A."/>
            <person name="Harland R.M."/>
            <person name="Taira M."/>
            <person name="Rokhsar D.S."/>
        </authorList>
    </citation>
    <scope>NUCLEOTIDE SEQUENCE [LARGE SCALE GENOMIC DNA]</scope>
    <source>
        <strain evidence="2">J</strain>
    </source>
</reference>
<dbReference type="EMBL" id="CM004473">
    <property type="protein sequence ID" value="OCT82236.1"/>
    <property type="molecule type" value="Genomic_DNA"/>
</dbReference>
<name>A0A974D0M8_XENLA</name>
<accession>A0A974D0M8</accession>
<proteinExistence type="predicted"/>
<organism evidence="1 2">
    <name type="scientific">Xenopus laevis</name>
    <name type="common">African clawed frog</name>
    <dbReference type="NCBI Taxonomy" id="8355"/>
    <lineage>
        <taxon>Eukaryota</taxon>
        <taxon>Metazoa</taxon>
        <taxon>Chordata</taxon>
        <taxon>Craniata</taxon>
        <taxon>Vertebrata</taxon>
        <taxon>Euteleostomi</taxon>
        <taxon>Amphibia</taxon>
        <taxon>Batrachia</taxon>
        <taxon>Anura</taxon>
        <taxon>Pipoidea</taxon>
        <taxon>Pipidae</taxon>
        <taxon>Xenopodinae</taxon>
        <taxon>Xenopus</taxon>
        <taxon>Xenopus</taxon>
    </lineage>
</organism>
<evidence type="ECO:0000313" key="2">
    <source>
        <dbReference type="Proteomes" id="UP000694892"/>
    </source>
</evidence>
<gene>
    <name evidence="1" type="ORF">XELAEV_18024752mg</name>
</gene>
<sequence length="143" mass="16310">MLEERSYTSTQDSSNTFAYTEADIDRIVASADTTITLYDSTENKDFHFQLLNLSKKELNLSLHSSTLVEYIKTKRIPHGLRVGLQPLGCITSKEFLTKWEGIWNKASLDAMVLTVEFLQPEITRTRSEITALKESFQTSSRNI</sequence>
<evidence type="ECO:0000313" key="1">
    <source>
        <dbReference type="EMBL" id="OCT82236.1"/>
    </source>
</evidence>